<dbReference type="AlphaFoldDB" id="A0A8K0QWA3"/>
<evidence type="ECO:0000313" key="1">
    <source>
        <dbReference type="EMBL" id="KAH7076193.1"/>
    </source>
</evidence>
<dbReference type="OrthoDB" id="4539697at2759"/>
<protein>
    <recommendedName>
        <fullName evidence="3">DUF3500 domain-containing protein</fullName>
    </recommendedName>
</protein>
<evidence type="ECO:0000313" key="2">
    <source>
        <dbReference type="Proteomes" id="UP000813461"/>
    </source>
</evidence>
<dbReference type="Proteomes" id="UP000813461">
    <property type="component" value="Unassembled WGS sequence"/>
</dbReference>
<gene>
    <name evidence="1" type="ORF">FB567DRAFT_155842</name>
</gene>
<dbReference type="Pfam" id="PF12006">
    <property type="entry name" value="DUF3500"/>
    <property type="match status" value="1"/>
</dbReference>
<dbReference type="PANTHER" id="PTHR37489:SF1">
    <property type="entry name" value="DUF3500 DOMAIN-CONTAINING PROTEIN"/>
    <property type="match status" value="1"/>
</dbReference>
<reference evidence="1" key="1">
    <citation type="journal article" date="2021" name="Nat. Commun.">
        <title>Genetic determinants of endophytism in the Arabidopsis root mycobiome.</title>
        <authorList>
            <person name="Mesny F."/>
            <person name="Miyauchi S."/>
            <person name="Thiergart T."/>
            <person name="Pickel B."/>
            <person name="Atanasova L."/>
            <person name="Karlsson M."/>
            <person name="Huettel B."/>
            <person name="Barry K.W."/>
            <person name="Haridas S."/>
            <person name="Chen C."/>
            <person name="Bauer D."/>
            <person name="Andreopoulos W."/>
            <person name="Pangilinan J."/>
            <person name="LaButti K."/>
            <person name="Riley R."/>
            <person name="Lipzen A."/>
            <person name="Clum A."/>
            <person name="Drula E."/>
            <person name="Henrissat B."/>
            <person name="Kohler A."/>
            <person name="Grigoriev I.V."/>
            <person name="Martin F.M."/>
            <person name="Hacquard S."/>
        </authorList>
    </citation>
    <scope>NUCLEOTIDE SEQUENCE</scope>
    <source>
        <strain evidence="1">MPI-SDFR-AT-0120</strain>
    </source>
</reference>
<dbReference type="PANTHER" id="PTHR37489">
    <property type="entry name" value="DUF3500 DOMAIN-CONTAINING PROTEIN"/>
    <property type="match status" value="1"/>
</dbReference>
<dbReference type="InterPro" id="IPR021889">
    <property type="entry name" value="DUF3500"/>
</dbReference>
<comment type="caution">
    <text evidence="1">The sequence shown here is derived from an EMBL/GenBank/DDBJ whole genome shotgun (WGS) entry which is preliminary data.</text>
</comment>
<dbReference type="EMBL" id="JAGMVJ010000019">
    <property type="protein sequence ID" value="KAH7076193.1"/>
    <property type="molecule type" value="Genomic_DNA"/>
</dbReference>
<keyword evidence="2" id="KW-1185">Reference proteome</keyword>
<name>A0A8K0QWA3_9PLEO</name>
<accession>A0A8K0QWA3</accession>
<evidence type="ECO:0008006" key="3">
    <source>
        <dbReference type="Google" id="ProtNLM"/>
    </source>
</evidence>
<organism evidence="1 2">
    <name type="scientific">Paraphoma chrysanthemicola</name>
    <dbReference type="NCBI Taxonomy" id="798071"/>
    <lineage>
        <taxon>Eukaryota</taxon>
        <taxon>Fungi</taxon>
        <taxon>Dikarya</taxon>
        <taxon>Ascomycota</taxon>
        <taxon>Pezizomycotina</taxon>
        <taxon>Dothideomycetes</taxon>
        <taxon>Pleosporomycetidae</taxon>
        <taxon>Pleosporales</taxon>
        <taxon>Pleosporineae</taxon>
        <taxon>Phaeosphaeriaceae</taxon>
        <taxon>Paraphoma</taxon>
    </lineage>
</organism>
<sequence>MARRSSFDQASAGFRAHLPDLDSPRFTSAAKQSVTEYVKCMQDNRAPPWLYDLTKVWEKLLEEPYKGVTNDGKVKGGLYQARDEGFDIGGVVKQAESLLSGLSDEQRTKVSYKINAREWRAWSNPEFLLRPFGLRLEDIPEATAQSILKVVEASLSPEGYQKALSAMRVNHFLGEVVKLPNIMNKYSYNFLLFGKPSTSPSQPWGWLLYGHHLDIACFFKGPQVVLSPSFTGAEPNIIDDGEWKGTEILHREGNLGLKLMQSLSKEQQRKAQVFKYLRDDGMKQIYGNSNNDESKREELITDTWGPDDQRHRCGAFRDNRIVPYEGVLVSDMDSEQQQIILDTYNEFLLYHPTKSRQLKLEQIKQHFNETYFCWIGGYGDDDAYYFRIQGPVLLVEFDHHSGVFLTNKEPAKYHTHTIVRSPNAGDYGQAIRESSEKLE</sequence>
<proteinExistence type="predicted"/>